<reference evidence="2" key="1">
    <citation type="submission" date="2025-08" db="UniProtKB">
        <authorList>
            <consortium name="RefSeq"/>
        </authorList>
    </citation>
    <scope>IDENTIFICATION</scope>
</reference>
<evidence type="ECO:0000313" key="2">
    <source>
        <dbReference type="RefSeq" id="XP_012946883.1"/>
    </source>
</evidence>
<proteinExistence type="predicted"/>
<dbReference type="PANTHER" id="PTHR47027">
    <property type="entry name" value="REVERSE TRANSCRIPTASE DOMAIN-CONTAINING PROTEIN"/>
    <property type="match status" value="1"/>
</dbReference>
<dbReference type="RefSeq" id="XP_012946883.1">
    <property type="nucleotide sequence ID" value="XM_013091429.1"/>
</dbReference>
<keyword evidence="1" id="KW-1185">Reference proteome</keyword>
<sequence length="144" mass="16409">MYQSAPGQPCTVPQIMVKGQKPQAADHFTCLGSRLSRAVHIDAEINTRVAKASASFGRLRKNVWERRGLSLSTKLKVYRAVVLSILFYTSETWTVYNRHAKQLNRFHLSCLRKILRIQWQDKAPDTAVLERAGTPSIYTILHKT</sequence>
<evidence type="ECO:0000313" key="1">
    <source>
        <dbReference type="Proteomes" id="UP000694888"/>
    </source>
</evidence>
<dbReference type="GeneID" id="106014210"/>
<accession>A0ABM1AFY2</accession>
<protein>
    <submittedName>
        <fullName evidence="2">Uncharacterized protein LOC106014210</fullName>
    </submittedName>
</protein>
<gene>
    <name evidence="2" type="primary">LOC106014210</name>
</gene>
<organism evidence="1 2">
    <name type="scientific">Aplysia californica</name>
    <name type="common">California sea hare</name>
    <dbReference type="NCBI Taxonomy" id="6500"/>
    <lineage>
        <taxon>Eukaryota</taxon>
        <taxon>Metazoa</taxon>
        <taxon>Spiralia</taxon>
        <taxon>Lophotrochozoa</taxon>
        <taxon>Mollusca</taxon>
        <taxon>Gastropoda</taxon>
        <taxon>Heterobranchia</taxon>
        <taxon>Euthyneura</taxon>
        <taxon>Tectipleura</taxon>
        <taxon>Aplysiida</taxon>
        <taxon>Aplysioidea</taxon>
        <taxon>Aplysiidae</taxon>
        <taxon>Aplysia</taxon>
    </lineage>
</organism>
<dbReference type="Proteomes" id="UP000694888">
    <property type="component" value="Unplaced"/>
</dbReference>
<dbReference type="PANTHER" id="PTHR47027:SF26">
    <property type="entry name" value="REVERSE TRANSCRIPTASE DOMAIN-CONTAINING PROTEIN"/>
    <property type="match status" value="1"/>
</dbReference>
<name>A0ABM1AFY2_APLCA</name>